<dbReference type="InterPro" id="IPR018027">
    <property type="entry name" value="Asn/Gln_amidotransferase"/>
</dbReference>
<dbReference type="Pfam" id="PF02637">
    <property type="entry name" value="GatB_Yqey"/>
    <property type="match status" value="1"/>
</dbReference>
<evidence type="ECO:0000256" key="1">
    <source>
        <dbReference type="ARBA" id="ARBA00022598"/>
    </source>
</evidence>
<dbReference type="CTD" id="5188"/>
<dbReference type="PANTHER" id="PTHR11659">
    <property type="entry name" value="GLUTAMYL-TRNA GLN AMIDOTRANSFERASE SUBUNIT B MITOCHONDRIAL AND PROKARYOTIC PET112-RELATED"/>
    <property type="match status" value="1"/>
</dbReference>
<dbReference type="AlphaFoldDB" id="A0A9C6W4T8"/>
<keyword evidence="7" id="KW-1185">Reference proteome</keyword>
<sequence length="484" mass="55391">MLIYRRTSNFIKKYYKNTYKKFCVRFISTHLEWKPSVGLEIHAQISTESKLFSGGPTGFNHSVNSCVSLFDCAVPGTMPAGFQITQQRKPLAVNGEIKFNVFKFGLHKKSYSKSSKIKQIQLEQDSGRSFHNEVLGRSLIDLNRAGIPLMEFVFEPDLTNGEEAAALVQELCLILQLLGTCSCKMQEGALRIDANVSVSKPNAPLGVRTELKNIGSISALNHAVEYEIKRQILILQKGGRVINETRAWDPINKNTILMREKEDKHDYRFMPEPNLPPIYLHIKSNVQNKYNLIDVPSLKEQLPELPEQIRKNLLQGLTPDTLVAVTSNFDLFLLFCDILKNGKHRDPQLVAKLFISEVLAFMDDHNLNLTFCVNNQKYIEELMDLIQAEVINRRTLRKLLNDLVNKPNKMPKQIVEENKWFIVSDEKELELICSEILKANPELVKKYKAGKRRIYKKFLHEVAILTEDCADMVKASKIMTRLLS</sequence>
<dbReference type="GO" id="GO:0030956">
    <property type="term" value="C:glutamyl-tRNA(Gln) amidotransferase complex"/>
    <property type="evidence" value="ECO:0007669"/>
    <property type="project" value="TreeGrafter"/>
</dbReference>
<evidence type="ECO:0000256" key="5">
    <source>
        <dbReference type="ARBA" id="ARBA00047913"/>
    </source>
</evidence>
<dbReference type="GO" id="GO:0032543">
    <property type="term" value="P:mitochondrial translation"/>
    <property type="evidence" value="ECO:0007669"/>
    <property type="project" value="TreeGrafter"/>
</dbReference>
<dbReference type="GO" id="GO:0005739">
    <property type="term" value="C:mitochondrion"/>
    <property type="evidence" value="ECO:0007669"/>
    <property type="project" value="TreeGrafter"/>
</dbReference>
<dbReference type="SUPFAM" id="SSF55931">
    <property type="entry name" value="Glutamine synthetase/guanido kinase"/>
    <property type="match status" value="1"/>
</dbReference>
<evidence type="ECO:0000256" key="3">
    <source>
        <dbReference type="ARBA" id="ARBA00022840"/>
    </source>
</evidence>
<keyword evidence="2" id="KW-0547">Nucleotide-binding</keyword>
<evidence type="ECO:0000256" key="2">
    <source>
        <dbReference type="ARBA" id="ARBA00022741"/>
    </source>
</evidence>
<dbReference type="InterPro" id="IPR014746">
    <property type="entry name" value="Gln_synth/guanido_kin_cat_dom"/>
</dbReference>
<evidence type="ECO:0000313" key="7">
    <source>
        <dbReference type="Proteomes" id="UP000835206"/>
    </source>
</evidence>
<comment type="catalytic activity">
    <reaction evidence="5">
        <text>L-glutamyl-tRNA(Gln) + L-glutamine + ATP + H2O = L-glutaminyl-tRNA(Gln) + L-glutamate + ADP + phosphate + H(+)</text>
        <dbReference type="Rhea" id="RHEA:17521"/>
        <dbReference type="Rhea" id="RHEA-COMP:9681"/>
        <dbReference type="Rhea" id="RHEA-COMP:9684"/>
        <dbReference type="ChEBI" id="CHEBI:15377"/>
        <dbReference type="ChEBI" id="CHEBI:15378"/>
        <dbReference type="ChEBI" id="CHEBI:29985"/>
        <dbReference type="ChEBI" id="CHEBI:30616"/>
        <dbReference type="ChEBI" id="CHEBI:43474"/>
        <dbReference type="ChEBI" id="CHEBI:58359"/>
        <dbReference type="ChEBI" id="CHEBI:78520"/>
        <dbReference type="ChEBI" id="CHEBI:78521"/>
        <dbReference type="ChEBI" id="CHEBI:456216"/>
    </reaction>
</comment>
<organism evidence="7 8">
    <name type="scientific">Bombus terrestris</name>
    <name type="common">Buff-tailed bumblebee</name>
    <name type="synonym">Apis terrestris</name>
    <dbReference type="NCBI Taxonomy" id="30195"/>
    <lineage>
        <taxon>Eukaryota</taxon>
        <taxon>Metazoa</taxon>
        <taxon>Ecdysozoa</taxon>
        <taxon>Arthropoda</taxon>
        <taxon>Hexapoda</taxon>
        <taxon>Insecta</taxon>
        <taxon>Pterygota</taxon>
        <taxon>Neoptera</taxon>
        <taxon>Endopterygota</taxon>
        <taxon>Hymenoptera</taxon>
        <taxon>Apocrita</taxon>
        <taxon>Aculeata</taxon>
        <taxon>Apoidea</taxon>
        <taxon>Anthophila</taxon>
        <taxon>Apidae</taxon>
        <taxon>Bombus</taxon>
        <taxon>Bombus</taxon>
    </lineage>
</organism>
<dbReference type="RefSeq" id="XP_048263598.1">
    <property type="nucleotide sequence ID" value="XM_048407641.1"/>
</dbReference>
<dbReference type="Gene3D" id="1.10.10.410">
    <property type="match status" value="1"/>
</dbReference>
<keyword evidence="1" id="KW-0436">Ligase</keyword>
<evidence type="ECO:0000256" key="4">
    <source>
        <dbReference type="ARBA" id="ARBA00022917"/>
    </source>
</evidence>
<dbReference type="InterPro" id="IPR017959">
    <property type="entry name" value="Asn/Gln-tRNA_amidoTrfase_suB/E"/>
</dbReference>
<reference evidence="8" key="1">
    <citation type="submission" date="2025-08" db="UniProtKB">
        <authorList>
            <consortium name="RefSeq"/>
        </authorList>
    </citation>
    <scope>IDENTIFICATION</scope>
</reference>
<proteinExistence type="predicted"/>
<dbReference type="GO" id="GO:0005524">
    <property type="term" value="F:ATP binding"/>
    <property type="evidence" value="ECO:0007669"/>
    <property type="project" value="UniProtKB-KW"/>
</dbReference>
<protein>
    <submittedName>
        <fullName evidence="8">Glutamyl-tRNA(Gln) amidotransferase subunit B, mitochondrial isoform X2</fullName>
    </submittedName>
</protein>
<keyword evidence="3" id="KW-0067">ATP-binding</keyword>
<dbReference type="InterPro" id="IPR003789">
    <property type="entry name" value="Asn/Gln_tRNA_amidoTrase-B-like"/>
</dbReference>
<dbReference type="Pfam" id="PF02934">
    <property type="entry name" value="GatB_N"/>
    <property type="match status" value="1"/>
</dbReference>
<dbReference type="InterPro" id="IPR023168">
    <property type="entry name" value="GatB_Yqey_C_2"/>
</dbReference>
<keyword evidence="4" id="KW-0648">Protein biosynthesis</keyword>
<dbReference type="PANTHER" id="PTHR11659:SF0">
    <property type="entry name" value="GLUTAMYL-TRNA(GLN) AMIDOTRANSFERASE SUBUNIT B, MITOCHONDRIAL"/>
    <property type="match status" value="1"/>
</dbReference>
<gene>
    <name evidence="8" type="primary">LOC100647099</name>
</gene>
<dbReference type="SUPFAM" id="SSF89095">
    <property type="entry name" value="GatB/YqeY motif"/>
    <property type="match status" value="1"/>
</dbReference>
<dbReference type="GO" id="GO:0070681">
    <property type="term" value="P:glutaminyl-tRNAGln biosynthesis via transamidation"/>
    <property type="evidence" value="ECO:0007669"/>
    <property type="project" value="TreeGrafter"/>
</dbReference>
<accession>A0A9C6W4T8</accession>
<name>A0A9C6W4T8_BOMTE</name>
<evidence type="ECO:0000259" key="6">
    <source>
        <dbReference type="SMART" id="SM00845"/>
    </source>
</evidence>
<evidence type="ECO:0000313" key="8">
    <source>
        <dbReference type="RefSeq" id="XP_048263598.1"/>
    </source>
</evidence>
<dbReference type="InterPro" id="IPR006075">
    <property type="entry name" value="Asn/Gln-tRNA_Trfase_suB/E_cat"/>
</dbReference>
<feature type="domain" description="Asn/Gln amidotransferase" evidence="6">
    <location>
        <begin position="333"/>
        <end position="483"/>
    </location>
</feature>
<dbReference type="SMART" id="SM00845">
    <property type="entry name" value="GatB_Yqey"/>
    <property type="match status" value="1"/>
</dbReference>
<dbReference type="GeneID" id="100647099"/>
<dbReference type="Proteomes" id="UP000835206">
    <property type="component" value="Chromosome 7"/>
</dbReference>
<dbReference type="GO" id="GO:0050567">
    <property type="term" value="F:glutaminyl-tRNA synthase (glutamine-hydrolyzing) activity"/>
    <property type="evidence" value="ECO:0007669"/>
    <property type="project" value="TreeGrafter"/>
</dbReference>